<evidence type="ECO:0000259" key="1">
    <source>
        <dbReference type="Pfam" id="PF13683"/>
    </source>
</evidence>
<dbReference type="EMBL" id="CWGJ01000011">
    <property type="protein sequence ID" value="CRX37968.1"/>
    <property type="molecule type" value="Genomic_DNA"/>
</dbReference>
<evidence type="ECO:0000313" key="3">
    <source>
        <dbReference type="Proteomes" id="UP000220251"/>
    </source>
</evidence>
<reference evidence="3" key="1">
    <citation type="submission" date="2015-06" db="EMBL/GenBank/DDBJ databases">
        <authorList>
            <person name="Bertelli C."/>
        </authorList>
    </citation>
    <scope>NUCLEOTIDE SEQUENCE [LARGE SCALE GENOMIC DNA]</scope>
    <source>
        <strain evidence="3">CRIB-30</strain>
    </source>
</reference>
<dbReference type="OrthoDB" id="285898at2"/>
<keyword evidence="3" id="KW-1185">Reference proteome</keyword>
<dbReference type="InterPro" id="IPR012337">
    <property type="entry name" value="RNaseH-like_sf"/>
</dbReference>
<dbReference type="Pfam" id="PF13683">
    <property type="entry name" value="rve_3"/>
    <property type="match status" value="1"/>
</dbReference>
<evidence type="ECO:0000313" key="2">
    <source>
        <dbReference type="EMBL" id="CRX37968.1"/>
    </source>
</evidence>
<dbReference type="PANTHER" id="PTHR47515:SF1">
    <property type="entry name" value="BLR2054 PROTEIN"/>
    <property type="match status" value="1"/>
</dbReference>
<dbReference type="GO" id="GO:0015074">
    <property type="term" value="P:DNA integration"/>
    <property type="evidence" value="ECO:0007669"/>
    <property type="project" value="InterPro"/>
</dbReference>
<organism evidence="2 3">
    <name type="scientific">Estrella lausannensis</name>
    <dbReference type="NCBI Taxonomy" id="483423"/>
    <lineage>
        <taxon>Bacteria</taxon>
        <taxon>Pseudomonadati</taxon>
        <taxon>Chlamydiota</taxon>
        <taxon>Chlamydiia</taxon>
        <taxon>Parachlamydiales</taxon>
        <taxon>Candidatus Criblamydiaceae</taxon>
        <taxon>Estrella</taxon>
    </lineage>
</organism>
<gene>
    <name evidence="2" type="ORF">ELAC_0613</name>
</gene>
<sequence length="71" mass="8568">MQNDTIESFNDKVRDEFLNQHLFLNLKEARHLAKEWSFDYNRKRSHSTLKVLSLEEFKKALEKNSSKIWLA</sequence>
<dbReference type="PANTHER" id="PTHR47515">
    <property type="entry name" value="LOW CALCIUM RESPONSE LOCUS PROTEIN T"/>
    <property type="match status" value="1"/>
</dbReference>
<dbReference type="InterPro" id="IPR001584">
    <property type="entry name" value="Integrase_cat-core"/>
</dbReference>
<feature type="domain" description="Integrase catalytic" evidence="1">
    <location>
        <begin position="1"/>
        <end position="50"/>
    </location>
</feature>
<name>A0A0H5DPN2_9BACT</name>
<accession>A0A0H5DPN2</accession>
<dbReference type="AlphaFoldDB" id="A0A0H5DPN2"/>
<proteinExistence type="predicted"/>
<protein>
    <recommendedName>
        <fullName evidence="1">Integrase catalytic domain-containing protein</fullName>
    </recommendedName>
</protein>
<dbReference type="SUPFAM" id="SSF53098">
    <property type="entry name" value="Ribonuclease H-like"/>
    <property type="match status" value="1"/>
</dbReference>
<dbReference type="Proteomes" id="UP000220251">
    <property type="component" value="Unassembled WGS sequence"/>
</dbReference>